<dbReference type="PANTHER" id="PTHR43133">
    <property type="entry name" value="RNA POLYMERASE ECF-TYPE SIGMA FACTO"/>
    <property type="match status" value="1"/>
</dbReference>
<dbReference type="InterPro" id="IPR013324">
    <property type="entry name" value="RNA_pol_sigma_r3/r4-like"/>
</dbReference>
<evidence type="ECO:0000256" key="4">
    <source>
        <dbReference type="ARBA" id="ARBA00023163"/>
    </source>
</evidence>
<dbReference type="GO" id="GO:0016987">
    <property type="term" value="F:sigma factor activity"/>
    <property type="evidence" value="ECO:0007669"/>
    <property type="project" value="UniProtKB-KW"/>
</dbReference>
<dbReference type="GO" id="GO:0003677">
    <property type="term" value="F:DNA binding"/>
    <property type="evidence" value="ECO:0007669"/>
    <property type="project" value="InterPro"/>
</dbReference>
<keyword evidence="4" id="KW-0804">Transcription</keyword>
<dbReference type="InterPro" id="IPR039425">
    <property type="entry name" value="RNA_pol_sigma-70-like"/>
</dbReference>
<dbReference type="GO" id="GO:0006352">
    <property type="term" value="P:DNA-templated transcription initiation"/>
    <property type="evidence" value="ECO:0007669"/>
    <property type="project" value="InterPro"/>
</dbReference>
<dbReference type="NCBIfam" id="TIGR02937">
    <property type="entry name" value="sigma70-ECF"/>
    <property type="match status" value="1"/>
</dbReference>
<dbReference type="Gene3D" id="1.10.1740.10">
    <property type="match status" value="1"/>
</dbReference>
<proteinExistence type="inferred from homology"/>
<accession>E6PPL6</accession>
<evidence type="ECO:0000313" key="7">
    <source>
        <dbReference type="EMBL" id="CBH96869.1"/>
    </source>
</evidence>
<dbReference type="EMBL" id="CABM01000034">
    <property type="protein sequence ID" value="CBH96869.1"/>
    <property type="molecule type" value="Genomic_DNA"/>
</dbReference>
<dbReference type="Pfam" id="PF04542">
    <property type="entry name" value="Sigma70_r2"/>
    <property type="match status" value="1"/>
</dbReference>
<comment type="caution">
    <text evidence="7">The sequence shown here is derived from an EMBL/GenBank/DDBJ whole genome shotgun (WGS) entry which is preliminary data.</text>
</comment>
<gene>
    <name evidence="7" type="ORF">CARN2_1497</name>
</gene>
<dbReference type="AlphaFoldDB" id="E6PPL6"/>
<dbReference type="InterPro" id="IPR013249">
    <property type="entry name" value="RNA_pol_sigma70_r4_t2"/>
</dbReference>
<comment type="similarity">
    <text evidence="1">Belongs to the sigma-70 factor family. ECF subfamily.</text>
</comment>
<dbReference type="SUPFAM" id="SSF88946">
    <property type="entry name" value="Sigma2 domain of RNA polymerase sigma factors"/>
    <property type="match status" value="1"/>
</dbReference>
<dbReference type="PANTHER" id="PTHR43133:SF62">
    <property type="entry name" value="RNA POLYMERASE SIGMA FACTOR SIGZ"/>
    <property type="match status" value="1"/>
</dbReference>
<keyword evidence="3" id="KW-0731">Sigma factor</keyword>
<evidence type="ECO:0000259" key="6">
    <source>
        <dbReference type="Pfam" id="PF08281"/>
    </source>
</evidence>
<dbReference type="InterPro" id="IPR036388">
    <property type="entry name" value="WH-like_DNA-bd_sf"/>
</dbReference>
<reference evidence="7" key="1">
    <citation type="submission" date="2009-10" db="EMBL/GenBank/DDBJ databases">
        <title>Diversity of trophic interactions inside an arsenic-rich microbial ecosystem.</title>
        <authorList>
            <person name="Bertin P.N."/>
            <person name="Heinrich-Salmeron A."/>
            <person name="Pelletier E."/>
            <person name="Goulhen-Chollet F."/>
            <person name="Arsene-Ploetze F."/>
            <person name="Gallien S."/>
            <person name="Calteau A."/>
            <person name="Vallenet D."/>
            <person name="Casiot C."/>
            <person name="Chane-Woon-Ming B."/>
            <person name="Giloteaux L."/>
            <person name="Barakat M."/>
            <person name="Bonnefoy V."/>
            <person name="Bruneel O."/>
            <person name="Chandler M."/>
            <person name="Cleiss J."/>
            <person name="Duran R."/>
            <person name="Elbaz-Poulichet F."/>
            <person name="Fonknechten N."/>
            <person name="Lauga B."/>
            <person name="Mornico D."/>
            <person name="Ortet P."/>
            <person name="Schaeffer C."/>
            <person name="Siguier P."/>
            <person name="Alexander Thil Smith A."/>
            <person name="Van Dorsselaer A."/>
            <person name="Weissenbach J."/>
            <person name="Medigue C."/>
            <person name="Le Paslier D."/>
        </authorList>
    </citation>
    <scope>NUCLEOTIDE SEQUENCE</scope>
</reference>
<dbReference type="SUPFAM" id="SSF88659">
    <property type="entry name" value="Sigma3 and sigma4 domains of RNA polymerase sigma factors"/>
    <property type="match status" value="1"/>
</dbReference>
<organism evidence="7">
    <name type="scientific">mine drainage metagenome</name>
    <dbReference type="NCBI Taxonomy" id="410659"/>
    <lineage>
        <taxon>unclassified sequences</taxon>
        <taxon>metagenomes</taxon>
        <taxon>ecological metagenomes</taxon>
    </lineage>
</organism>
<evidence type="ECO:0000259" key="5">
    <source>
        <dbReference type="Pfam" id="PF04542"/>
    </source>
</evidence>
<sequence>MYTELGQIEAVPALAETCVTRAWRKHQAEIEGFLQHRLGDGELAADLLQTVFLKALYQGRGFCDLREPRAWLFAVARNALVDLLRARHPHEPLPEDLPAQADAQAAVDTLADCLPHALASLDADDRDVVEHCELQGMTQRDYATLRGLSLPAAKSRVQRARVRLRESMVQVCGVRFDAQTGRVCCHAPQASCGSQKSCP</sequence>
<dbReference type="InterPro" id="IPR007627">
    <property type="entry name" value="RNA_pol_sigma70_r2"/>
</dbReference>
<evidence type="ECO:0000256" key="2">
    <source>
        <dbReference type="ARBA" id="ARBA00023015"/>
    </source>
</evidence>
<name>E6PPL6_9ZZZZ</name>
<keyword evidence="2" id="KW-0805">Transcription regulation</keyword>
<evidence type="ECO:0000256" key="3">
    <source>
        <dbReference type="ARBA" id="ARBA00023082"/>
    </source>
</evidence>
<dbReference type="Pfam" id="PF08281">
    <property type="entry name" value="Sigma70_r4_2"/>
    <property type="match status" value="1"/>
</dbReference>
<protein>
    <submittedName>
        <fullName evidence="7">Sigma-24-RNA polymerase sigma-E factor</fullName>
    </submittedName>
</protein>
<evidence type="ECO:0000256" key="1">
    <source>
        <dbReference type="ARBA" id="ARBA00010641"/>
    </source>
</evidence>
<feature type="domain" description="RNA polymerase sigma-70 region 2" evidence="5">
    <location>
        <begin position="24"/>
        <end position="87"/>
    </location>
</feature>
<dbReference type="Gene3D" id="1.10.10.10">
    <property type="entry name" value="Winged helix-like DNA-binding domain superfamily/Winged helix DNA-binding domain"/>
    <property type="match status" value="1"/>
</dbReference>
<dbReference type="InterPro" id="IPR014284">
    <property type="entry name" value="RNA_pol_sigma-70_dom"/>
</dbReference>
<feature type="domain" description="RNA polymerase sigma factor 70 region 4 type 2" evidence="6">
    <location>
        <begin position="112"/>
        <end position="164"/>
    </location>
</feature>
<dbReference type="InterPro" id="IPR013325">
    <property type="entry name" value="RNA_pol_sigma_r2"/>
</dbReference>